<dbReference type="GO" id="GO:0016787">
    <property type="term" value="F:hydrolase activity"/>
    <property type="evidence" value="ECO:0007669"/>
    <property type="project" value="InterPro"/>
</dbReference>
<evidence type="ECO:0000313" key="3">
    <source>
        <dbReference type="Proteomes" id="UP000255443"/>
    </source>
</evidence>
<reference evidence="2 3" key="1">
    <citation type="submission" date="2018-06" db="EMBL/GenBank/DDBJ databases">
        <authorList>
            <consortium name="Pathogen Informatics"/>
            <person name="Doyle S."/>
        </authorList>
    </citation>
    <scope>NUCLEOTIDE SEQUENCE [LARGE SCALE GENOMIC DNA]</scope>
    <source>
        <strain evidence="2 3">NCTC7303</strain>
    </source>
</reference>
<dbReference type="InterPro" id="IPR006935">
    <property type="entry name" value="Helicase/UvrB_N"/>
</dbReference>
<gene>
    <name evidence="2" type="ORF">NCTC7303_00284</name>
</gene>
<dbReference type="Gene3D" id="3.40.50.300">
    <property type="entry name" value="P-loop containing nucleotide triphosphate hydrolases"/>
    <property type="match status" value="1"/>
</dbReference>
<dbReference type="InterPro" id="IPR027417">
    <property type="entry name" value="P-loop_NTPase"/>
</dbReference>
<dbReference type="GO" id="GO:0005524">
    <property type="term" value="F:ATP binding"/>
    <property type="evidence" value="ECO:0007669"/>
    <property type="project" value="InterPro"/>
</dbReference>
<organism evidence="2 3">
    <name type="scientific">Salmonella enterica subsp. arizonae</name>
    <dbReference type="NCBI Taxonomy" id="59203"/>
    <lineage>
        <taxon>Bacteria</taxon>
        <taxon>Pseudomonadati</taxon>
        <taxon>Pseudomonadota</taxon>
        <taxon>Gammaproteobacteria</taxon>
        <taxon>Enterobacterales</taxon>
        <taxon>Enterobacteriaceae</taxon>
        <taxon>Salmonella</taxon>
    </lineage>
</organism>
<proteinExistence type="predicted"/>
<dbReference type="Pfam" id="PF04851">
    <property type="entry name" value="ResIII"/>
    <property type="match status" value="1"/>
</dbReference>
<evidence type="ECO:0000259" key="1">
    <source>
        <dbReference type="Pfam" id="PF04851"/>
    </source>
</evidence>
<dbReference type="GO" id="GO:0003677">
    <property type="term" value="F:DNA binding"/>
    <property type="evidence" value="ECO:0007669"/>
    <property type="project" value="InterPro"/>
</dbReference>
<dbReference type="REBASE" id="416566">
    <property type="entry name" value="Sen7303IP"/>
</dbReference>
<dbReference type="AlphaFoldDB" id="A0A379SGP1"/>
<protein>
    <submittedName>
        <fullName evidence="2">Type III restriction-modification system enzyme</fullName>
    </submittedName>
</protein>
<evidence type="ECO:0000313" key="2">
    <source>
        <dbReference type="EMBL" id="SUG28165.1"/>
    </source>
</evidence>
<dbReference type="Proteomes" id="UP000255443">
    <property type="component" value="Unassembled WGS sequence"/>
</dbReference>
<sequence>MNILLEELPHQEQALAAILASFTGIDHAQVDHNHYANPLINGRYDDKANIDVKMETGTGKTYVYTRLMYELHQKYGLFKFVLVVPTPAIKEGARNFITSDYADSIFHSSTKIRGWNFAPSTPVILK</sequence>
<dbReference type="EMBL" id="UGXC01000002">
    <property type="protein sequence ID" value="SUG28165.1"/>
    <property type="molecule type" value="Genomic_DNA"/>
</dbReference>
<feature type="domain" description="Helicase/UvrB N-terminal" evidence="1">
    <location>
        <begin position="7"/>
        <end position="98"/>
    </location>
</feature>
<dbReference type="SUPFAM" id="SSF52540">
    <property type="entry name" value="P-loop containing nucleoside triphosphate hydrolases"/>
    <property type="match status" value="1"/>
</dbReference>
<name>A0A379SGP1_SALER</name>
<accession>A0A379SGP1</accession>